<dbReference type="AlphaFoldDB" id="A0A166EGZ2"/>
<organism evidence="5 6">
    <name type="scientific">Sistotremastrum suecicum HHB10207 ss-3</name>
    <dbReference type="NCBI Taxonomy" id="1314776"/>
    <lineage>
        <taxon>Eukaryota</taxon>
        <taxon>Fungi</taxon>
        <taxon>Dikarya</taxon>
        <taxon>Basidiomycota</taxon>
        <taxon>Agaricomycotina</taxon>
        <taxon>Agaricomycetes</taxon>
        <taxon>Sistotremastrales</taxon>
        <taxon>Sistotremastraceae</taxon>
        <taxon>Sistotremastrum</taxon>
    </lineage>
</organism>
<dbReference type="Pfam" id="PF14791">
    <property type="entry name" value="DNA_pol_B_thumb"/>
    <property type="match status" value="1"/>
</dbReference>
<proteinExistence type="predicted"/>
<dbReference type="InterPro" id="IPR037160">
    <property type="entry name" value="DNA_Pol_thumb_sf"/>
</dbReference>
<feature type="region of interest" description="Disordered" evidence="3">
    <location>
        <begin position="1"/>
        <end position="30"/>
    </location>
</feature>
<keyword evidence="1" id="KW-0808">Transferase</keyword>
<evidence type="ECO:0000313" key="6">
    <source>
        <dbReference type="Proteomes" id="UP000076798"/>
    </source>
</evidence>
<evidence type="ECO:0000313" key="5">
    <source>
        <dbReference type="EMBL" id="KZT39578.1"/>
    </source>
</evidence>
<sequence length="52" mass="5895">MGYSLNQRGLYKGVVRDPRDRNKKLSPGTLMDGLSEKEIFDILGEDPSNLNR</sequence>
<gene>
    <name evidence="5" type="ORF">SISSUDRAFT_1045456</name>
</gene>
<feature type="domain" description="DNA polymerase beta thumb" evidence="4">
    <location>
        <begin position="1"/>
        <end position="44"/>
    </location>
</feature>
<dbReference type="OrthoDB" id="205514at2759"/>
<dbReference type="InterPro" id="IPR029398">
    <property type="entry name" value="PolB_thumb"/>
</dbReference>
<dbReference type="Gene3D" id="3.30.210.10">
    <property type="entry name" value="DNA polymerase, thumb domain"/>
    <property type="match status" value="1"/>
</dbReference>
<evidence type="ECO:0000256" key="3">
    <source>
        <dbReference type="SAM" id="MobiDB-lite"/>
    </source>
</evidence>
<name>A0A166EGZ2_9AGAM</name>
<evidence type="ECO:0000259" key="4">
    <source>
        <dbReference type="Pfam" id="PF14791"/>
    </source>
</evidence>
<protein>
    <recommendedName>
        <fullName evidence="4">DNA polymerase beta thumb domain-containing protein</fullName>
    </recommendedName>
</protein>
<reference evidence="5 6" key="1">
    <citation type="journal article" date="2016" name="Mol. Biol. Evol.">
        <title>Comparative Genomics of Early-Diverging Mushroom-Forming Fungi Provides Insights into the Origins of Lignocellulose Decay Capabilities.</title>
        <authorList>
            <person name="Nagy L.G."/>
            <person name="Riley R."/>
            <person name="Tritt A."/>
            <person name="Adam C."/>
            <person name="Daum C."/>
            <person name="Floudas D."/>
            <person name="Sun H."/>
            <person name="Yadav J.S."/>
            <person name="Pangilinan J."/>
            <person name="Larsson K.H."/>
            <person name="Matsuura K."/>
            <person name="Barry K."/>
            <person name="Labutti K."/>
            <person name="Kuo R."/>
            <person name="Ohm R.A."/>
            <person name="Bhattacharya S.S."/>
            <person name="Shirouzu T."/>
            <person name="Yoshinaga Y."/>
            <person name="Martin F.M."/>
            <person name="Grigoriev I.V."/>
            <person name="Hibbett D.S."/>
        </authorList>
    </citation>
    <scope>NUCLEOTIDE SEQUENCE [LARGE SCALE GENOMIC DNA]</scope>
    <source>
        <strain evidence="5 6">HHB10207 ss-3</strain>
    </source>
</reference>
<dbReference type="GO" id="GO:0016779">
    <property type="term" value="F:nucleotidyltransferase activity"/>
    <property type="evidence" value="ECO:0007669"/>
    <property type="project" value="UniProtKB-KW"/>
</dbReference>
<dbReference type="Proteomes" id="UP000076798">
    <property type="component" value="Unassembled WGS sequence"/>
</dbReference>
<accession>A0A166EGZ2</accession>
<keyword evidence="2" id="KW-0548">Nucleotidyltransferase</keyword>
<evidence type="ECO:0000256" key="1">
    <source>
        <dbReference type="ARBA" id="ARBA00022679"/>
    </source>
</evidence>
<evidence type="ECO:0000256" key="2">
    <source>
        <dbReference type="ARBA" id="ARBA00022695"/>
    </source>
</evidence>
<keyword evidence="6" id="KW-1185">Reference proteome</keyword>
<dbReference type="EMBL" id="KV428044">
    <property type="protein sequence ID" value="KZT39578.1"/>
    <property type="molecule type" value="Genomic_DNA"/>
</dbReference>